<evidence type="ECO:0000313" key="1">
    <source>
        <dbReference type="EMBL" id="KAK3500411.1"/>
    </source>
</evidence>
<reference evidence="1 2" key="1">
    <citation type="journal article" date="2023" name="Mol. Phylogenet. Evol.">
        <title>Genome-scale phylogeny and comparative genomics of the fungal order Sordariales.</title>
        <authorList>
            <person name="Hensen N."/>
            <person name="Bonometti L."/>
            <person name="Westerberg I."/>
            <person name="Brannstrom I.O."/>
            <person name="Guillou S."/>
            <person name="Cros-Aarteil S."/>
            <person name="Calhoun S."/>
            <person name="Haridas S."/>
            <person name="Kuo A."/>
            <person name="Mondo S."/>
            <person name="Pangilinan J."/>
            <person name="Riley R."/>
            <person name="LaButti K."/>
            <person name="Andreopoulos B."/>
            <person name="Lipzen A."/>
            <person name="Chen C."/>
            <person name="Yan M."/>
            <person name="Daum C."/>
            <person name="Ng V."/>
            <person name="Clum A."/>
            <person name="Steindorff A."/>
            <person name="Ohm R.A."/>
            <person name="Martin F."/>
            <person name="Silar P."/>
            <person name="Natvig D.O."/>
            <person name="Lalanne C."/>
            <person name="Gautier V."/>
            <person name="Ament-Velasquez S.L."/>
            <person name="Kruys A."/>
            <person name="Hutchinson M.I."/>
            <person name="Powell A.J."/>
            <person name="Barry K."/>
            <person name="Miller A.N."/>
            <person name="Grigoriev I.V."/>
            <person name="Debuchy R."/>
            <person name="Gladieux P."/>
            <person name="Hiltunen Thoren M."/>
            <person name="Johannesson H."/>
        </authorList>
    </citation>
    <scope>NUCLEOTIDE SEQUENCE [LARGE SCALE GENOMIC DNA]</scope>
    <source>
        <strain evidence="1 2">FGSC 10403</strain>
    </source>
</reference>
<comment type="caution">
    <text evidence="1">The sequence shown here is derived from an EMBL/GenBank/DDBJ whole genome shotgun (WGS) entry which is preliminary data.</text>
</comment>
<keyword evidence="2" id="KW-1185">Reference proteome</keyword>
<dbReference type="Proteomes" id="UP001285908">
    <property type="component" value="Unassembled WGS sequence"/>
</dbReference>
<protein>
    <submittedName>
        <fullName evidence="1">Uncharacterized protein</fullName>
    </submittedName>
</protein>
<dbReference type="GeneID" id="87877147"/>
<name>A0AAJ0MW53_9PEZI</name>
<accession>A0AAJ0MW53</accession>
<dbReference type="RefSeq" id="XP_062698044.1">
    <property type="nucleotide sequence ID" value="XM_062839525.1"/>
</dbReference>
<gene>
    <name evidence="1" type="ORF">B0T23DRAFT_41357</name>
</gene>
<proteinExistence type="predicted"/>
<dbReference type="EMBL" id="JAULSX010000001">
    <property type="protein sequence ID" value="KAK3500411.1"/>
    <property type="molecule type" value="Genomic_DNA"/>
</dbReference>
<dbReference type="AlphaFoldDB" id="A0AAJ0MW53"/>
<sequence>MKATLRWSEYTRASSDHRKRVFRQGCLGTHHDTRGVKYSDTPMIRSSRNFVPSFYARWKPTELLHALRFEGWMLSMPVWRILLAERQHNLRGQNWPLTESGRDGQSC</sequence>
<organism evidence="1 2">
    <name type="scientific">Neurospora hispaniola</name>
    <dbReference type="NCBI Taxonomy" id="588809"/>
    <lineage>
        <taxon>Eukaryota</taxon>
        <taxon>Fungi</taxon>
        <taxon>Dikarya</taxon>
        <taxon>Ascomycota</taxon>
        <taxon>Pezizomycotina</taxon>
        <taxon>Sordariomycetes</taxon>
        <taxon>Sordariomycetidae</taxon>
        <taxon>Sordariales</taxon>
        <taxon>Sordariaceae</taxon>
        <taxon>Neurospora</taxon>
    </lineage>
</organism>
<evidence type="ECO:0000313" key="2">
    <source>
        <dbReference type="Proteomes" id="UP001285908"/>
    </source>
</evidence>